<feature type="coiled-coil region" evidence="1">
    <location>
        <begin position="280"/>
        <end position="353"/>
    </location>
</feature>
<name>A0ABT6R077_9BACL</name>
<evidence type="ECO:0000313" key="3">
    <source>
        <dbReference type="EMBL" id="MDI3234213.1"/>
    </source>
</evidence>
<dbReference type="Pfam" id="PF13455">
    <property type="entry name" value="MUG113"/>
    <property type="match status" value="1"/>
</dbReference>
<accession>A0ABT6R077</accession>
<reference evidence="3 4" key="1">
    <citation type="submission" date="2023-04" db="EMBL/GenBank/DDBJ databases">
        <title>Antarctic isolates genomes.</title>
        <authorList>
            <person name="Dimov S.G."/>
        </authorList>
    </citation>
    <scope>NUCLEOTIDE SEQUENCE [LARGE SCALE GENOMIC DNA]</scope>
    <source>
        <strain evidence="3 4">AL19</strain>
    </source>
</reference>
<keyword evidence="1" id="KW-0175">Coiled coil</keyword>
<feature type="domain" description="Bacteriophage T5 Orf172 DNA-binding" evidence="2">
    <location>
        <begin position="367"/>
        <end position="450"/>
    </location>
</feature>
<dbReference type="SMART" id="SM00974">
    <property type="entry name" value="T5orf172"/>
    <property type="match status" value="1"/>
</dbReference>
<gene>
    <name evidence="3" type="ORF">QK289_04265</name>
</gene>
<evidence type="ECO:0000259" key="2">
    <source>
        <dbReference type="SMART" id="SM00974"/>
    </source>
</evidence>
<sequence length="480" mass="56297">MGMMDWFTGGKDKKEIERLTKELELIQLTKEELEYLDVKRELEAIREQFTQEQQQIEEDTKKQRTQLEKELKKERDAFDRHVKFERKAVDKEIKKKQNTILAETKKSQDEVAANTARLVELKQLIGEYDDKYLMQQHGLYEPSYEFDTSSAYKNMLDRIRSEQKDMIRSKVATSHPEQYMVDNDKKKGKEFVLDTIKLSLRAFNNECDVIIAGVKPTNIEKSADKINKAFDQINSLTDMQKISIRKEYLRAKLRELHLKHEFEMKKQAEKEEQQEIKGRMREEARVLKEIENARKKVEKEELHFRSAVTSVRAKLEEADDSEKQALLAKLAELEAKLAEVESIKDDIENREKNTRAGYVYVISNIGSFGEHVYKIGMTRRLEPLDRIRELGSASVPFTFDIHAMVFSEDAPTLENKLHHRFATERVNQVNLRKEFFKVEIEQIAKVIKEEFDETLEITLAAQAEDYHRTLQLREAAVSSV</sequence>
<keyword evidence="4" id="KW-1185">Reference proteome</keyword>
<dbReference type="EMBL" id="JASBQV010000004">
    <property type="protein sequence ID" value="MDI3234213.1"/>
    <property type="molecule type" value="Genomic_DNA"/>
</dbReference>
<dbReference type="RefSeq" id="WP_282354801.1">
    <property type="nucleotide sequence ID" value="NZ_JASBQV010000004.1"/>
</dbReference>
<comment type="caution">
    <text evidence="3">The sequence shown here is derived from an EMBL/GenBank/DDBJ whole genome shotgun (WGS) entry which is preliminary data.</text>
</comment>
<dbReference type="InterPro" id="IPR018306">
    <property type="entry name" value="Phage_T5_Orf172_DNA-bd"/>
</dbReference>
<dbReference type="Proteomes" id="UP001243286">
    <property type="component" value="Unassembled WGS sequence"/>
</dbReference>
<protein>
    <submittedName>
        <fullName evidence="3">DUF4041 domain-containing protein</fullName>
    </submittedName>
</protein>
<evidence type="ECO:0000313" key="4">
    <source>
        <dbReference type="Proteomes" id="UP001243286"/>
    </source>
</evidence>
<dbReference type="Pfam" id="PF13250">
    <property type="entry name" value="SNIPE"/>
    <property type="match status" value="1"/>
</dbReference>
<feature type="coiled-coil region" evidence="1">
    <location>
        <begin position="16"/>
        <end position="77"/>
    </location>
</feature>
<proteinExistence type="predicted"/>
<organism evidence="3 4">
    <name type="scientific">Exiguobacterium antarcticum</name>
    <dbReference type="NCBI Taxonomy" id="132920"/>
    <lineage>
        <taxon>Bacteria</taxon>
        <taxon>Bacillati</taxon>
        <taxon>Bacillota</taxon>
        <taxon>Bacilli</taxon>
        <taxon>Bacillales</taxon>
        <taxon>Bacillales Family XII. Incertae Sedis</taxon>
        <taxon>Exiguobacterium</taxon>
    </lineage>
</organism>
<dbReference type="InterPro" id="IPR025280">
    <property type="entry name" value="SNIPE"/>
</dbReference>
<evidence type="ECO:0000256" key="1">
    <source>
        <dbReference type="SAM" id="Coils"/>
    </source>
</evidence>